<protein>
    <submittedName>
        <fullName evidence="1">Uncharacterized protein</fullName>
    </submittedName>
</protein>
<accession>A0A7J9L3P1</accession>
<evidence type="ECO:0000313" key="2">
    <source>
        <dbReference type="Proteomes" id="UP000593576"/>
    </source>
</evidence>
<dbReference type="OrthoDB" id="10497261at2759"/>
<dbReference type="Proteomes" id="UP000593576">
    <property type="component" value="Unassembled WGS sequence"/>
</dbReference>
<reference evidence="1 2" key="1">
    <citation type="journal article" date="2019" name="Genome Biol. Evol.">
        <title>Insights into the evolution of the New World diploid cottons (Gossypium, subgenus Houzingenia) based on genome sequencing.</title>
        <authorList>
            <person name="Grover C.E."/>
            <person name="Arick M.A. 2nd"/>
            <person name="Thrash A."/>
            <person name="Conover J.L."/>
            <person name="Sanders W.S."/>
            <person name="Peterson D.G."/>
            <person name="Frelichowski J.E."/>
            <person name="Scheffler J.A."/>
            <person name="Scheffler B.E."/>
            <person name="Wendel J.F."/>
        </authorList>
    </citation>
    <scope>NUCLEOTIDE SEQUENCE [LARGE SCALE GENOMIC DNA]</scope>
    <source>
        <strain evidence="1">1</strain>
        <tissue evidence="1">Leaf</tissue>
    </source>
</reference>
<proteinExistence type="predicted"/>
<organism evidence="1 2">
    <name type="scientific">Gossypium schwendimanii</name>
    <name type="common">Cotton</name>
    <dbReference type="NCBI Taxonomy" id="34291"/>
    <lineage>
        <taxon>Eukaryota</taxon>
        <taxon>Viridiplantae</taxon>
        <taxon>Streptophyta</taxon>
        <taxon>Embryophyta</taxon>
        <taxon>Tracheophyta</taxon>
        <taxon>Spermatophyta</taxon>
        <taxon>Magnoliopsida</taxon>
        <taxon>eudicotyledons</taxon>
        <taxon>Gunneridae</taxon>
        <taxon>Pentapetalae</taxon>
        <taxon>rosids</taxon>
        <taxon>malvids</taxon>
        <taxon>Malvales</taxon>
        <taxon>Malvaceae</taxon>
        <taxon>Malvoideae</taxon>
        <taxon>Gossypium</taxon>
    </lineage>
</organism>
<dbReference type="PANTHER" id="PTHR32108">
    <property type="entry name" value="DNA-DIRECTED RNA POLYMERASE SUBUNIT ALPHA"/>
    <property type="match status" value="1"/>
</dbReference>
<keyword evidence="2" id="KW-1185">Reference proteome</keyword>
<sequence>MIKRGLIVSDLGKRCEETRNYCKFHHEEMHEIQECKEFKVLVQGMMDDKDVEFYEKIKEKGSICASKSTMKVSKVNHPVVIISRPKNNNTGY</sequence>
<comment type="caution">
    <text evidence="1">The sequence shown here is derived from an EMBL/GenBank/DDBJ whole genome shotgun (WGS) entry which is preliminary data.</text>
</comment>
<dbReference type="AlphaFoldDB" id="A0A7J9L3P1"/>
<name>A0A7J9L3P1_GOSSC</name>
<evidence type="ECO:0000313" key="1">
    <source>
        <dbReference type="EMBL" id="MBA0853277.1"/>
    </source>
</evidence>
<dbReference type="EMBL" id="JABFAF010000004">
    <property type="protein sequence ID" value="MBA0853277.1"/>
    <property type="molecule type" value="Genomic_DNA"/>
</dbReference>
<gene>
    <name evidence="1" type="ORF">Goshw_015649</name>
</gene>
<dbReference type="PANTHER" id="PTHR32108:SF5">
    <property type="entry name" value="DYNACTIN SUBUNIT 1-LIKE"/>
    <property type="match status" value="1"/>
</dbReference>